<dbReference type="Proteomes" id="UP000298664">
    <property type="component" value="Chromosome Circular"/>
</dbReference>
<organism evidence="1 2">
    <name type="scientific">Agrobacterium larrymoorei</name>
    <dbReference type="NCBI Taxonomy" id="160699"/>
    <lineage>
        <taxon>Bacteria</taxon>
        <taxon>Pseudomonadati</taxon>
        <taxon>Pseudomonadota</taxon>
        <taxon>Alphaproteobacteria</taxon>
        <taxon>Hyphomicrobiales</taxon>
        <taxon>Rhizobiaceae</taxon>
        <taxon>Rhizobium/Agrobacterium group</taxon>
        <taxon>Agrobacterium</taxon>
    </lineage>
</organism>
<reference evidence="1" key="1">
    <citation type="submission" date="2023-05" db="EMBL/GenBank/DDBJ databases">
        <title>Complete genome sequence of Agrobacterium larrymoorei CFBP5477.</title>
        <authorList>
            <person name="Yen H.-C."/>
            <person name="Chou L."/>
            <person name="Lin Y.-C."/>
            <person name="Lai E.-M."/>
            <person name="Kuo C.-H."/>
        </authorList>
    </citation>
    <scope>NUCLEOTIDE SEQUENCE</scope>
    <source>
        <strain evidence="1">CFBP5477</strain>
    </source>
</reference>
<proteinExistence type="predicted"/>
<accession>A0AAF0H7Z3</accession>
<dbReference type="EMBL" id="CP124733">
    <property type="protein sequence ID" value="WHA40582.1"/>
    <property type="molecule type" value="Genomic_DNA"/>
</dbReference>
<name>A0AAF0H7Z3_9HYPH</name>
<gene>
    <name evidence="1" type="ORF">CFBP5477_012230</name>
</gene>
<evidence type="ECO:0000313" key="1">
    <source>
        <dbReference type="EMBL" id="WHA40582.1"/>
    </source>
</evidence>
<dbReference type="RefSeq" id="WP_137392710.1">
    <property type="nucleotide sequence ID" value="NZ_CP124733.1"/>
</dbReference>
<dbReference type="AlphaFoldDB" id="A0AAF0H7Z3"/>
<sequence>MTDKQRAALKELIAEHTRKTTVSKEVARRSLIDEGIHTEDGELAPEYGGSVRHTDDQRTIYFG</sequence>
<evidence type="ECO:0000313" key="2">
    <source>
        <dbReference type="Proteomes" id="UP000298664"/>
    </source>
</evidence>
<protein>
    <submittedName>
        <fullName evidence="1">Uncharacterized protein</fullName>
    </submittedName>
</protein>